<dbReference type="AlphaFoldDB" id="A0A7S4SRY7"/>
<proteinExistence type="predicted"/>
<dbReference type="EMBL" id="HBNR01077359">
    <property type="protein sequence ID" value="CAE4653832.1"/>
    <property type="molecule type" value="Transcribed_RNA"/>
</dbReference>
<dbReference type="Gene3D" id="3.40.50.1820">
    <property type="entry name" value="alpha/beta hydrolase"/>
    <property type="match status" value="1"/>
</dbReference>
<dbReference type="InterPro" id="IPR052920">
    <property type="entry name" value="DNA-binding_regulatory"/>
</dbReference>
<feature type="compositionally biased region" description="Low complexity" evidence="1">
    <location>
        <begin position="655"/>
        <end position="674"/>
    </location>
</feature>
<dbReference type="InterPro" id="IPR029058">
    <property type="entry name" value="AB_hydrolase_fold"/>
</dbReference>
<gene>
    <name evidence="2" type="ORF">AMON00008_LOCUS55050</name>
</gene>
<organism evidence="2">
    <name type="scientific">Alexandrium monilatum</name>
    <dbReference type="NCBI Taxonomy" id="311494"/>
    <lineage>
        <taxon>Eukaryota</taxon>
        <taxon>Sar</taxon>
        <taxon>Alveolata</taxon>
        <taxon>Dinophyceae</taxon>
        <taxon>Gonyaulacales</taxon>
        <taxon>Pyrocystaceae</taxon>
        <taxon>Alexandrium</taxon>
    </lineage>
</organism>
<dbReference type="PANTHER" id="PTHR43358">
    <property type="entry name" value="ALPHA/BETA-HYDROLASE"/>
    <property type="match status" value="1"/>
</dbReference>
<sequence>MASWQDTLAAQAARIWSFGTVNKPPLPEAARELDPQFLKEVVQRVTGGEGRFSRVPLYQHANAAAAAAAEAEDEEREEVAFPADETQPAAPRPRRAADALLFEPFQGAGPRCAVVYCPSGRGMPASVSEVISLAKRFLPLNVAVLALDPTADGRAACRLRDVEAALELLRGADGAGGLGYDRVALWGRSAGAATALRYAVKVPALVAIVCDSPRCDLEPLGPPLGAPQTLSVLEWLAATAPSTCGGAGQGSLPLNDAGGDGAAAALARAELREELALPPSVAVERCFVPALFIHGRQDTLAPPSRAQALREAYRGEREPVLWVSGGSHDSRRPAATFAKAALFLLRQFCLDERPELREVVERLAAAAASTQEALPMSPQLMASETEVCRLLGSSNQEDKRRGLLLAALAACPSHRSASFSQVSLPVRGSHEEPLLQSAAMVTLPRPDSEAVAAWATDSSRGGGAVYFAVLSTTLVTLTAVQLLPARGGEAGAEGAVAGLAASVQPLAIAEASLGHGLAPHRVELGMSHGGAVELTFGDAHLAATVDGSPARDGSICGASLWRGVQAAHGDAPTPMLEFLPFGGDVSMRRPQLPRVCRQPAAPLGTRALSPCSMRSLITASSFLTPRRSSLSLTLTEAPSVRSCRTAHGNLSPVLSPMRRPSPAASPAQPAGGARDISPKALAPPPSPRNEQPPSPPESPTATADSVVWATAAEGEFPADLLAALGLAGGEEAVHPAEELVLLGQALTWGPGHCFAPSEVPLHAATWGAPGDL</sequence>
<feature type="region of interest" description="Disordered" evidence="1">
    <location>
        <begin position="646"/>
        <end position="703"/>
    </location>
</feature>
<feature type="region of interest" description="Disordered" evidence="1">
    <location>
        <begin position="68"/>
        <end position="90"/>
    </location>
</feature>
<dbReference type="SUPFAM" id="SSF53474">
    <property type="entry name" value="alpha/beta-Hydrolases"/>
    <property type="match status" value="1"/>
</dbReference>
<evidence type="ECO:0000313" key="2">
    <source>
        <dbReference type="EMBL" id="CAE4653832.1"/>
    </source>
</evidence>
<feature type="compositionally biased region" description="Pro residues" evidence="1">
    <location>
        <begin position="681"/>
        <end position="698"/>
    </location>
</feature>
<reference evidence="2" key="1">
    <citation type="submission" date="2021-01" db="EMBL/GenBank/DDBJ databases">
        <authorList>
            <person name="Corre E."/>
            <person name="Pelletier E."/>
            <person name="Niang G."/>
            <person name="Scheremetjew M."/>
            <person name="Finn R."/>
            <person name="Kale V."/>
            <person name="Holt S."/>
            <person name="Cochrane G."/>
            <person name="Meng A."/>
            <person name="Brown T."/>
            <person name="Cohen L."/>
        </authorList>
    </citation>
    <scope>NUCLEOTIDE SEQUENCE</scope>
    <source>
        <strain evidence="2">CCMP3105</strain>
    </source>
</reference>
<evidence type="ECO:0000256" key="1">
    <source>
        <dbReference type="SAM" id="MobiDB-lite"/>
    </source>
</evidence>
<protein>
    <submittedName>
        <fullName evidence="2">Uncharacterized protein</fullName>
    </submittedName>
</protein>
<accession>A0A7S4SRY7</accession>
<name>A0A7S4SRY7_9DINO</name>
<dbReference type="PANTHER" id="PTHR43358:SF4">
    <property type="entry name" value="ALPHA_BETA HYDROLASE FOLD-1 DOMAIN-CONTAINING PROTEIN"/>
    <property type="match status" value="1"/>
</dbReference>